<name>A0A7T8JWJ0_CALRO</name>
<reference evidence="3" key="1">
    <citation type="submission" date="2021-01" db="EMBL/GenBank/DDBJ databases">
        <title>Caligus Genome Assembly.</title>
        <authorList>
            <person name="Gallardo-Escarate C."/>
        </authorList>
    </citation>
    <scope>NUCLEOTIDE SEQUENCE [LARGE SCALE GENOMIC DNA]</scope>
</reference>
<evidence type="ECO:0000313" key="2">
    <source>
        <dbReference type="EMBL" id="QQP37842.1"/>
    </source>
</evidence>
<keyword evidence="3" id="KW-1185">Reference proteome</keyword>
<dbReference type="PANTHER" id="PTHR13280:SF17">
    <property type="entry name" value="KRUEPPEL TARGET AT 95D, ISOFORM A"/>
    <property type="match status" value="1"/>
</dbReference>
<feature type="compositionally biased region" description="Low complexity" evidence="1">
    <location>
        <begin position="26"/>
        <end position="42"/>
    </location>
</feature>
<feature type="non-terminal residue" evidence="2">
    <location>
        <position position="1"/>
    </location>
</feature>
<feature type="region of interest" description="Disordered" evidence="1">
    <location>
        <begin position="75"/>
        <end position="129"/>
    </location>
</feature>
<dbReference type="EMBL" id="CP045901">
    <property type="protein sequence ID" value="QQP37842.1"/>
    <property type="molecule type" value="Genomic_DNA"/>
</dbReference>
<proteinExistence type="predicted"/>
<feature type="compositionally biased region" description="Acidic residues" evidence="1">
    <location>
        <begin position="1"/>
        <end position="25"/>
    </location>
</feature>
<protein>
    <submittedName>
        <fullName evidence="2">Phosphofurin acidic cluster sorting protein 2like</fullName>
    </submittedName>
</protein>
<accession>A0A7T8JWJ0</accession>
<evidence type="ECO:0000256" key="1">
    <source>
        <dbReference type="SAM" id="MobiDB-lite"/>
    </source>
</evidence>
<dbReference type="AlphaFoldDB" id="A0A7T8JWJ0"/>
<dbReference type="PANTHER" id="PTHR13280">
    <property type="entry name" value="PHOSPHOFURIN ACIDIC CLUSTER SORTING PROTEIN"/>
    <property type="match status" value="1"/>
</dbReference>
<feature type="region of interest" description="Disordered" evidence="1">
    <location>
        <begin position="1"/>
        <end position="57"/>
    </location>
</feature>
<gene>
    <name evidence="2" type="ORF">FKW44_018251</name>
</gene>
<sequence length="129" mass="14343">GGELYSDEDDDFTSPEEGSDSELLLEDISQSTGPGASQQQQQSRRKTRGSKSLAVSRPRIKQKFVALLKRFKVTDPEELEQDESRSQKLLPGSVDPEEFEDLFDQLEDDFSDSGPEPDTISIGSTPKPH</sequence>
<organism evidence="2 3">
    <name type="scientific">Caligus rogercresseyi</name>
    <name type="common">Sea louse</name>
    <dbReference type="NCBI Taxonomy" id="217165"/>
    <lineage>
        <taxon>Eukaryota</taxon>
        <taxon>Metazoa</taxon>
        <taxon>Ecdysozoa</taxon>
        <taxon>Arthropoda</taxon>
        <taxon>Crustacea</taxon>
        <taxon>Multicrustacea</taxon>
        <taxon>Hexanauplia</taxon>
        <taxon>Copepoda</taxon>
        <taxon>Siphonostomatoida</taxon>
        <taxon>Caligidae</taxon>
        <taxon>Caligus</taxon>
    </lineage>
</organism>
<dbReference type="InterPro" id="IPR019381">
    <property type="entry name" value="PACS1/2_C"/>
</dbReference>
<feature type="compositionally biased region" description="Acidic residues" evidence="1">
    <location>
        <begin position="95"/>
        <end position="111"/>
    </location>
</feature>
<evidence type="ECO:0000313" key="3">
    <source>
        <dbReference type="Proteomes" id="UP000595437"/>
    </source>
</evidence>
<dbReference type="GO" id="GO:0072659">
    <property type="term" value="P:protein localization to plasma membrane"/>
    <property type="evidence" value="ECO:0007669"/>
    <property type="project" value="TreeGrafter"/>
</dbReference>
<dbReference type="Proteomes" id="UP000595437">
    <property type="component" value="Chromosome 12"/>
</dbReference>
<dbReference type="OrthoDB" id="28829at2759"/>